<organism evidence="12 13">
    <name type="scientific">Photobacterium gaetbulicola Gung47</name>
    <dbReference type="NCBI Taxonomy" id="658445"/>
    <lineage>
        <taxon>Bacteria</taxon>
        <taxon>Pseudomonadati</taxon>
        <taxon>Pseudomonadota</taxon>
        <taxon>Gammaproteobacteria</taxon>
        <taxon>Vibrionales</taxon>
        <taxon>Vibrionaceae</taxon>
        <taxon>Photobacterium</taxon>
    </lineage>
</organism>
<dbReference type="Gene3D" id="2.70.70.10">
    <property type="entry name" value="Glucose Permease (Domain IIA)"/>
    <property type="match status" value="1"/>
</dbReference>
<feature type="domain" description="LysM" evidence="11">
    <location>
        <begin position="107"/>
        <end position="155"/>
    </location>
</feature>
<keyword evidence="5" id="KW-0378">Hydrolase</keyword>
<keyword evidence="10" id="KW-1133">Transmembrane helix</keyword>
<evidence type="ECO:0000313" key="12">
    <source>
        <dbReference type="EMBL" id="AJR05159.1"/>
    </source>
</evidence>
<dbReference type="PROSITE" id="PS51782">
    <property type="entry name" value="LYSM"/>
    <property type="match status" value="1"/>
</dbReference>
<dbReference type="GO" id="GO:0030313">
    <property type="term" value="C:cell envelope"/>
    <property type="evidence" value="ECO:0007669"/>
    <property type="project" value="UniProtKB-SubCell"/>
</dbReference>
<keyword evidence="7" id="KW-0482">Metalloprotease</keyword>
<evidence type="ECO:0000256" key="5">
    <source>
        <dbReference type="ARBA" id="ARBA00022801"/>
    </source>
</evidence>
<name>A0A0C5WJ21_9GAMM</name>
<keyword evidence="4" id="KW-0479">Metal-binding</keyword>
<keyword evidence="10" id="KW-0812">Transmembrane</keyword>
<dbReference type="SUPFAM" id="SSF51261">
    <property type="entry name" value="Duplicated hybrid motif"/>
    <property type="match status" value="1"/>
</dbReference>
<dbReference type="HOGENOM" id="CLU_026846_0_0_6"/>
<dbReference type="InterPro" id="IPR050570">
    <property type="entry name" value="Cell_wall_metabolism_enzyme"/>
</dbReference>
<feature type="compositionally biased region" description="Basic residues" evidence="9">
    <location>
        <begin position="1"/>
        <end position="11"/>
    </location>
</feature>
<dbReference type="Gene3D" id="3.10.450.350">
    <property type="match status" value="2"/>
</dbReference>
<evidence type="ECO:0000256" key="10">
    <source>
        <dbReference type="SAM" id="Phobius"/>
    </source>
</evidence>
<comment type="subcellular location">
    <subcellularLocation>
        <location evidence="2">Cell envelope</location>
    </subcellularLocation>
</comment>
<keyword evidence="3" id="KW-0645">Protease</keyword>
<evidence type="ECO:0000256" key="9">
    <source>
        <dbReference type="SAM" id="MobiDB-lite"/>
    </source>
</evidence>
<dbReference type="CDD" id="cd12797">
    <property type="entry name" value="M23_peptidase"/>
    <property type="match status" value="1"/>
</dbReference>
<dbReference type="KEGG" id="pgb:H744_1c0130"/>
<dbReference type="EMBL" id="CP005973">
    <property type="protein sequence ID" value="AJR05159.1"/>
    <property type="molecule type" value="Genomic_DNA"/>
</dbReference>
<dbReference type="InterPro" id="IPR045834">
    <property type="entry name" value="Csd3_N2"/>
</dbReference>
<dbReference type="STRING" id="658445.H744_1c0130"/>
<accession>A0A0C5WJ21</accession>
<comment type="pathway">
    <text evidence="8">Cell wall degradation; peptidoglycan degradation.</text>
</comment>
<evidence type="ECO:0000256" key="4">
    <source>
        <dbReference type="ARBA" id="ARBA00022723"/>
    </source>
</evidence>
<dbReference type="Pfam" id="PF04225">
    <property type="entry name" value="LysM_OapA"/>
    <property type="match status" value="1"/>
</dbReference>
<dbReference type="Pfam" id="PF19425">
    <property type="entry name" value="Csd3_N2"/>
    <property type="match status" value="1"/>
</dbReference>
<dbReference type="AlphaFoldDB" id="A0A0C5WJ21"/>
<keyword evidence="13" id="KW-1185">Reference proteome</keyword>
<dbReference type="InterPro" id="IPR011055">
    <property type="entry name" value="Dup_hybrid_motif"/>
</dbReference>
<sequence>MHSYKHSKNHHRYGERYQHSVTQDKEPLSEIKTTSSFTMSTQNSTLSRKWMSTKFLGIAGFSLLTIAALLTQTSTNNRTVPLNLAVNSTPWAPSDLADQPVYEPPRYAYTIQKGDTLSQIFSRLNIPLRTIQELQEADLNHLKIDTLQPGNTLRFWVNSAEKRLNRLELEFNIAQKVAYQRVEDNGFELEEVNIPGDWEDIIASGEIHGSFSVSAQKAGLNATEIYEITSLLKEKLNFSRDIRAGDKFEVVVSRQSVDAQVTGQHELRAIRIHSRGRATTAYLHSDGNFYDAKGESLQRAFLRYPYERSRTYRISSNFNPKRRHPVTGRVSPHNGVDFATPTGTPVIATGDGVVTQVVNHPYAGRYVVIQHGTNYRTRYLHNSKILVRKGQKVSRGQRIALAGATGRVTGPHIHYEFLIRNRAVNPMTANIPMASSVPSKEKGQFKETVALYDEMMDTPNRSLLSMADPEQEPKA</sequence>
<dbReference type="GO" id="GO:0042834">
    <property type="term" value="F:peptidoglycan binding"/>
    <property type="evidence" value="ECO:0007669"/>
    <property type="project" value="InterPro"/>
</dbReference>
<dbReference type="SMART" id="SM00257">
    <property type="entry name" value="LysM"/>
    <property type="match status" value="1"/>
</dbReference>
<evidence type="ECO:0000259" key="11">
    <source>
        <dbReference type="PROSITE" id="PS51782"/>
    </source>
</evidence>
<feature type="transmembrane region" description="Helical" evidence="10">
    <location>
        <begin position="55"/>
        <end position="73"/>
    </location>
</feature>
<evidence type="ECO:0000256" key="1">
    <source>
        <dbReference type="ARBA" id="ARBA00001947"/>
    </source>
</evidence>
<evidence type="ECO:0000256" key="7">
    <source>
        <dbReference type="ARBA" id="ARBA00023049"/>
    </source>
</evidence>
<gene>
    <name evidence="12" type="ORF">H744_1c0130</name>
</gene>
<keyword evidence="10" id="KW-0472">Membrane</keyword>
<dbReference type="InterPro" id="IPR018392">
    <property type="entry name" value="LysM"/>
</dbReference>
<protein>
    <recommendedName>
        <fullName evidence="11">LysM domain-containing protein</fullName>
    </recommendedName>
</protein>
<evidence type="ECO:0000256" key="8">
    <source>
        <dbReference type="ARBA" id="ARBA00060568"/>
    </source>
</evidence>
<comment type="cofactor">
    <cofactor evidence="1">
        <name>Zn(2+)</name>
        <dbReference type="ChEBI" id="CHEBI:29105"/>
    </cofactor>
</comment>
<dbReference type="PANTHER" id="PTHR21666:SF292">
    <property type="entry name" value="MUREIN DD-ENDOPEPTIDASE MEPM"/>
    <property type="match status" value="1"/>
</dbReference>
<evidence type="ECO:0000256" key="6">
    <source>
        <dbReference type="ARBA" id="ARBA00022833"/>
    </source>
</evidence>
<reference evidence="12 13" key="1">
    <citation type="submission" date="2013-05" db="EMBL/GenBank/DDBJ databases">
        <title>Complete genome sequence of the lipase-producing bacterium Photobacterium gaetbulicola Gung47.</title>
        <authorList>
            <person name="Kim Y.-O."/>
        </authorList>
    </citation>
    <scope>NUCLEOTIDE SEQUENCE [LARGE SCALE GENOMIC DNA]</scope>
    <source>
        <strain evidence="12 13">Gung47</strain>
    </source>
</reference>
<dbReference type="PATRIC" id="fig|658445.3.peg.144"/>
<dbReference type="Proteomes" id="UP000032303">
    <property type="component" value="Chromosome 1"/>
</dbReference>
<evidence type="ECO:0000256" key="3">
    <source>
        <dbReference type="ARBA" id="ARBA00022670"/>
    </source>
</evidence>
<proteinExistence type="predicted"/>
<feature type="compositionally biased region" description="Basic and acidic residues" evidence="9">
    <location>
        <begin position="12"/>
        <end position="29"/>
    </location>
</feature>
<dbReference type="FunFam" id="2.70.70.10:FF:000002">
    <property type="entry name" value="Murein DD-endopeptidase MepM"/>
    <property type="match status" value="1"/>
</dbReference>
<evidence type="ECO:0000256" key="2">
    <source>
        <dbReference type="ARBA" id="ARBA00004196"/>
    </source>
</evidence>
<dbReference type="InterPro" id="IPR007340">
    <property type="entry name" value="LysM_Opacity-associatedA"/>
</dbReference>
<dbReference type="CDD" id="cd00118">
    <property type="entry name" value="LysM"/>
    <property type="match status" value="1"/>
</dbReference>
<dbReference type="GO" id="GO:0004222">
    <property type="term" value="F:metalloendopeptidase activity"/>
    <property type="evidence" value="ECO:0007669"/>
    <property type="project" value="TreeGrafter"/>
</dbReference>
<dbReference type="InterPro" id="IPR016047">
    <property type="entry name" value="M23ase_b-sheet_dom"/>
</dbReference>
<keyword evidence="6" id="KW-0862">Zinc</keyword>
<dbReference type="GO" id="GO:0046872">
    <property type="term" value="F:metal ion binding"/>
    <property type="evidence" value="ECO:0007669"/>
    <property type="project" value="UniProtKB-KW"/>
</dbReference>
<dbReference type="PANTHER" id="PTHR21666">
    <property type="entry name" value="PEPTIDASE-RELATED"/>
    <property type="match status" value="1"/>
</dbReference>
<dbReference type="Pfam" id="PF01551">
    <property type="entry name" value="Peptidase_M23"/>
    <property type="match status" value="1"/>
</dbReference>
<feature type="region of interest" description="Disordered" evidence="9">
    <location>
        <begin position="1"/>
        <end position="29"/>
    </location>
</feature>
<dbReference type="GO" id="GO:0006508">
    <property type="term" value="P:proteolysis"/>
    <property type="evidence" value="ECO:0007669"/>
    <property type="project" value="UniProtKB-KW"/>
</dbReference>
<evidence type="ECO:0000313" key="13">
    <source>
        <dbReference type="Proteomes" id="UP000032303"/>
    </source>
</evidence>